<dbReference type="EMBL" id="LR796716">
    <property type="protein sequence ID" value="CAB4161458.1"/>
    <property type="molecule type" value="Genomic_DNA"/>
</dbReference>
<dbReference type="InterPro" id="IPR001387">
    <property type="entry name" value="Cro/C1-type_HTH"/>
</dbReference>
<dbReference type="SUPFAM" id="SSF47413">
    <property type="entry name" value="lambda repressor-like DNA-binding domains"/>
    <property type="match status" value="1"/>
</dbReference>
<reference evidence="1" key="1">
    <citation type="submission" date="2020-04" db="EMBL/GenBank/DDBJ databases">
        <authorList>
            <person name="Chiriac C."/>
            <person name="Salcher M."/>
            <person name="Ghai R."/>
            <person name="Kavagutti S V."/>
        </authorList>
    </citation>
    <scope>NUCLEOTIDE SEQUENCE</scope>
</reference>
<evidence type="ECO:0000313" key="1">
    <source>
        <dbReference type="EMBL" id="CAB4161458.1"/>
    </source>
</evidence>
<name>A0A6J5NWJ2_9CAUD</name>
<dbReference type="CDD" id="cd00093">
    <property type="entry name" value="HTH_XRE"/>
    <property type="match status" value="1"/>
</dbReference>
<accession>A0A6J5NWJ2</accession>
<dbReference type="InterPro" id="IPR010982">
    <property type="entry name" value="Lambda_DNA-bd_dom_sf"/>
</dbReference>
<dbReference type="GO" id="GO:0003677">
    <property type="term" value="F:DNA binding"/>
    <property type="evidence" value="ECO:0007669"/>
    <property type="project" value="InterPro"/>
</dbReference>
<proteinExistence type="predicted"/>
<gene>
    <name evidence="1" type="ORF">UFOVP730_50</name>
</gene>
<organism evidence="1">
    <name type="scientific">uncultured Caudovirales phage</name>
    <dbReference type="NCBI Taxonomy" id="2100421"/>
    <lineage>
        <taxon>Viruses</taxon>
        <taxon>Duplodnaviria</taxon>
        <taxon>Heunggongvirae</taxon>
        <taxon>Uroviricota</taxon>
        <taxon>Caudoviricetes</taxon>
        <taxon>Peduoviridae</taxon>
        <taxon>Maltschvirus</taxon>
        <taxon>Maltschvirus maltsch</taxon>
    </lineage>
</organism>
<sequence>MTQKALADHLGLSYYTFISQLETGQATLPPSLWRDVATVLMMDPLDFAIECLEVNQPEVFKQLFGDTKTSKVYALLSSLKRKE</sequence>
<protein>
    <submittedName>
        <fullName evidence="1">HTH_XRE domain containing protein</fullName>
    </submittedName>
</protein>
<dbReference type="Gene3D" id="1.10.260.40">
    <property type="entry name" value="lambda repressor-like DNA-binding domains"/>
    <property type="match status" value="1"/>
</dbReference>